<sequence length="519" mass="57767">MSTSRIKATLSLLQKQKPRWPDPELSIGKFRGIKKGKYNCWEAEGPAKEAFEEIKPQIKLLLEELCGPVPSSSFILFDIFMIGETQSTAVPHIMFSCKHQKSRKAAVKVVEQSDVLQQCPPGIHFGHWDYPPHLKDLRFLSSSMSYSSPPRVTDASRHDYDIIPIFDPYKPLTVRAMQLRLKKTSGAFATYRTATIGGVVELSGKRFYMAPAHVFSDDAQDMLSDDIVPDSNDSDCEFGGFDDLDDNTADHREAEFMSQYSVTPEASDVEDEWDFDDERLSDVDSEDSSHVENEIQSAIVSDFKRARCLRGQAESITISHPGTVRDSMILHKLDYYLLEIDDGDKFSLDLPVLSERSVGRPGPGGTNVTAFTGSGKLLAGVLWDRRTCIRLPHTTGYTEVVSVEFQHSLRPGDSGSVVRDASTGMIYGHVVAGDTGSQTALIIPADDMLDDLMTNTGDVRTLTVDYNKGSDIQFSFTLRYRTALLLLFVLAIMLVNMVINLSTLLLTLVPSVFQQLYGF</sequence>
<evidence type="ECO:0000313" key="2">
    <source>
        <dbReference type="EMBL" id="KAF7113850.1"/>
    </source>
</evidence>
<protein>
    <submittedName>
        <fullName evidence="2">Uncharacterized protein</fullName>
    </submittedName>
</protein>
<keyword evidence="1" id="KW-0472">Membrane</keyword>
<evidence type="ECO:0000256" key="1">
    <source>
        <dbReference type="SAM" id="Phobius"/>
    </source>
</evidence>
<evidence type="ECO:0000313" key="3">
    <source>
        <dbReference type="Proteomes" id="UP000630445"/>
    </source>
</evidence>
<comment type="caution">
    <text evidence="2">The sequence shown here is derived from an EMBL/GenBank/DDBJ whole genome shotgun (WGS) entry which is preliminary data.</text>
</comment>
<dbReference type="OrthoDB" id="5428055at2759"/>
<keyword evidence="1" id="KW-0812">Transmembrane</keyword>
<dbReference type="Proteomes" id="UP000630445">
    <property type="component" value="Unassembled WGS sequence"/>
</dbReference>
<dbReference type="AlphaFoldDB" id="A0A8H6U9N4"/>
<accession>A0A8H6U9N4</accession>
<organism evidence="2 3">
    <name type="scientific">Aspergillus hiratsukae</name>
    <dbReference type="NCBI Taxonomy" id="1194566"/>
    <lineage>
        <taxon>Eukaryota</taxon>
        <taxon>Fungi</taxon>
        <taxon>Dikarya</taxon>
        <taxon>Ascomycota</taxon>
        <taxon>Pezizomycotina</taxon>
        <taxon>Eurotiomycetes</taxon>
        <taxon>Eurotiomycetidae</taxon>
        <taxon>Eurotiales</taxon>
        <taxon>Aspergillaceae</taxon>
        <taxon>Aspergillus</taxon>
        <taxon>Aspergillus subgen. Fumigati</taxon>
    </lineage>
</organism>
<dbReference type="EMBL" id="JACBAD010002129">
    <property type="protein sequence ID" value="KAF7113850.1"/>
    <property type="molecule type" value="Genomic_DNA"/>
</dbReference>
<gene>
    <name evidence="2" type="ORF">CNMCM5793_004905</name>
</gene>
<keyword evidence="1" id="KW-1133">Transmembrane helix</keyword>
<name>A0A8H6U9N4_9EURO</name>
<feature type="transmembrane region" description="Helical" evidence="1">
    <location>
        <begin position="483"/>
        <end position="509"/>
    </location>
</feature>
<keyword evidence="3" id="KW-1185">Reference proteome</keyword>
<reference evidence="2" key="1">
    <citation type="submission" date="2020-06" db="EMBL/GenBank/DDBJ databases">
        <title>Draft genome sequences of strains closely related to Aspergillus parafelis and Aspergillus hiratsukae.</title>
        <authorList>
            <person name="Dos Santos R.A.C."/>
            <person name="Rivero-Menendez O."/>
            <person name="Steenwyk J.L."/>
            <person name="Mead M.E."/>
            <person name="Goldman G.H."/>
            <person name="Alastruey-Izquierdo A."/>
            <person name="Rokas A."/>
        </authorList>
    </citation>
    <scope>NUCLEOTIDE SEQUENCE</scope>
    <source>
        <strain evidence="2">CNM-CM5793</strain>
    </source>
</reference>
<proteinExistence type="predicted"/>